<dbReference type="InterPro" id="IPR020241">
    <property type="entry name" value="RNase_P/MRP_Pop7_fungi"/>
</dbReference>
<dbReference type="Gene3D" id="3.30.110.20">
    <property type="entry name" value="Alba-like domain"/>
    <property type="match status" value="1"/>
</dbReference>
<proteinExistence type="predicted"/>
<dbReference type="EMBL" id="KN847497">
    <property type="protein sequence ID" value="KIW12955.1"/>
    <property type="molecule type" value="Genomic_DNA"/>
</dbReference>
<dbReference type="GO" id="GO:0000171">
    <property type="term" value="F:ribonuclease MRP activity"/>
    <property type="evidence" value="ECO:0007669"/>
    <property type="project" value="TreeGrafter"/>
</dbReference>
<protein>
    <submittedName>
        <fullName evidence="5">Uncharacterized protein</fullName>
    </submittedName>
</protein>
<feature type="compositionally biased region" description="Polar residues" evidence="4">
    <location>
        <begin position="236"/>
        <end position="245"/>
    </location>
</feature>
<dbReference type="VEuPathDB" id="FungiDB:PV08_08142"/>
<organism evidence="5 6">
    <name type="scientific">Exophiala spinifera</name>
    <dbReference type="NCBI Taxonomy" id="91928"/>
    <lineage>
        <taxon>Eukaryota</taxon>
        <taxon>Fungi</taxon>
        <taxon>Dikarya</taxon>
        <taxon>Ascomycota</taxon>
        <taxon>Pezizomycotina</taxon>
        <taxon>Eurotiomycetes</taxon>
        <taxon>Chaetothyriomycetidae</taxon>
        <taxon>Chaetothyriales</taxon>
        <taxon>Herpotrichiellaceae</taxon>
        <taxon>Exophiala</taxon>
    </lineage>
</organism>
<dbReference type="AlphaFoldDB" id="A0A0D2B2W8"/>
<accession>A0A0D2B2W8</accession>
<dbReference type="RefSeq" id="XP_016233171.1">
    <property type="nucleotide sequence ID" value="XM_016382468.1"/>
</dbReference>
<dbReference type="Proteomes" id="UP000053328">
    <property type="component" value="Unassembled WGS sequence"/>
</dbReference>
<evidence type="ECO:0000256" key="1">
    <source>
        <dbReference type="ARBA" id="ARBA00004123"/>
    </source>
</evidence>
<dbReference type="InterPro" id="IPR036882">
    <property type="entry name" value="Alba-like_dom_sf"/>
</dbReference>
<reference evidence="5 6" key="1">
    <citation type="submission" date="2015-01" db="EMBL/GenBank/DDBJ databases">
        <title>The Genome Sequence of Exophiala spinifera CBS89968.</title>
        <authorList>
            <consortium name="The Broad Institute Genomics Platform"/>
            <person name="Cuomo C."/>
            <person name="de Hoog S."/>
            <person name="Gorbushina A."/>
            <person name="Stielow B."/>
            <person name="Teixiera M."/>
            <person name="Abouelleil A."/>
            <person name="Chapman S.B."/>
            <person name="Priest M."/>
            <person name="Young S.K."/>
            <person name="Wortman J."/>
            <person name="Nusbaum C."/>
            <person name="Birren B."/>
        </authorList>
    </citation>
    <scope>NUCLEOTIDE SEQUENCE [LARGE SCALE GENOMIC DNA]</scope>
    <source>
        <strain evidence="5 6">CBS 89968</strain>
    </source>
</reference>
<dbReference type="GO" id="GO:0004526">
    <property type="term" value="F:ribonuclease P activity"/>
    <property type="evidence" value="ECO:0007669"/>
    <property type="project" value="TreeGrafter"/>
</dbReference>
<keyword evidence="3" id="KW-0539">Nucleus</keyword>
<evidence type="ECO:0000256" key="4">
    <source>
        <dbReference type="SAM" id="MobiDB-lite"/>
    </source>
</evidence>
<dbReference type="Pfam" id="PF12328">
    <property type="entry name" value="Rpp20"/>
    <property type="match status" value="1"/>
</dbReference>
<feature type="region of interest" description="Disordered" evidence="4">
    <location>
        <begin position="1"/>
        <end position="32"/>
    </location>
</feature>
<dbReference type="GO" id="GO:0000172">
    <property type="term" value="C:ribonuclease MRP complex"/>
    <property type="evidence" value="ECO:0007669"/>
    <property type="project" value="InterPro"/>
</dbReference>
<evidence type="ECO:0000313" key="6">
    <source>
        <dbReference type="Proteomes" id="UP000053328"/>
    </source>
</evidence>
<dbReference type="GO" id="GO:0006364">
    <property type="term" value="P:rRNA processing"/>
    <property type="evidence" value="ECO:0007669"/>
    <property type="project" value="TreeGrafter"/>
</dbReference>
<comment type="subcellular location">
    <subcellularLocation>
        <location evidence="1">Nucleus</location>
    </subcellularLocation>
</comment>
<dbReference type="InterPro" id="IPR014612">
    <property type="entry name" value="Pop7/Rpp20"/>
</dbReference>
<gene>
    <name evidence="5" type="ORF">PV08_08142</name>
</gene>
<evidence type="ECO:0000313" key="5">
    <source>
        <dbReference type="EMBL" id="KIW12955.1"/>
    </source>
</evidence>
<dbReference type="GeneID" id="27335225"/>
<feature type="region of interest" description="Disordered" evidence="4">
    <location>
        <begin position="181"/>
        <end position="281"/>
    </location>
</feature>
<keyword evidence="6" id="KW-1185">Reference proteome</keyword>
<evidence type="ECO:0000256" key="3">
    <source>
        <dbReference type="ARBA" id="ARBA00023242"/>
    </source>
</evidence>
<evidence type="ECO:0000256" key="2">
    <source>
        <dbReference type="ARBA" id="ARBA00022694"/>
    </source>
</evidence>
<dbReference type="STRING" id="91928.A0A0D2B2W8"/>
<feature type="compositionally biased region" description="Low complexity" evidence="4">
    <location>
        <begin position="20"/>
        <end position="32"/>
    </location>
</feature>
<dbReference type="HOGENOM" id="CLU_085444_0_0_1"/>
<dbReference type="OrthoDB" id="5416589at2759"/>
<feature type="compositionally biased region" description="Acidic residues" evidence="4">
    <location>
        <begin position="184"/>
        <end position="203"/>
    </location>
</feature>
<name>A0A0D2B2W8_9EURO</name>
<dbReference type="GO" id="GO:0005655">
    <property type="term" value="C:nucleolar ribonuclease P complex"/>
    <property type="evidence" value="ECO:0007669"/>
    <property type="project" value="InterPro"/>
</dbReference>
<dbReference type="GO" id="GO:0034965">
    <property type="term" value="P:intronic box C/D snoRNA processing"/>
    <property type="evidence" value="ECO:0007669"/>
    <property type="project" value="TreeGrafter"/>
</dbReference>
<dbReference type="PANTHER" id="PTHR28256">
    <property type="entry name" value="RIBONUCLEASES P/MRP PROTEIN SUBUNIT POP7"/>
    <property type="match status" value="1"/>
</dbReference>
<feature type="compositionally biased region" description="Basic residues" evidence="4">
    <location>
        <begin position="263"/>
        <end position="276"/>
    </location>
</feature>
<dbReference type="GO" id="GO:0000294">
    <property type="term" value="P:nuclear-transcribed mRNA catabolic process, RNase MRP-dependent"/>
    <property type="evidence" value="ECO:0007669"/>
    <property type="project" value="TreeGrafter"/>
</dbReference>
<sequence length="303" mass="32849">MSSDVASTGDGIGTSAVKGVSTVPATSSAASTKPFDVSSALAALRHEKKNDNLHSLPPNYTVQRRPLNHAPVTNIHAGASVPKVVYVSQRTPLMSAIKRVKKILSLIEKRAMQAAGVTMGAKDRRHRLKTANDVIVTNKEEVLVKASGRAMGQALKVGDWFKNKEQEYLCDVEVRTGSASVVDDIVEVPADDNDSDEDDDHEGEEPTKDETTIVYGETTLEIMGAGETSSAERTRSSGASASGQTKESDSGVIDVQSQEKKNKPARRKKTKKKRKRPVYEADEVPEARLRWIKTVEVAIKLQG</sequence>
<keyword evidence="2" id="KW-0819">tRNA processing</keyword>
<dbReference type="GO" id="GO:0003723">
    <property type="term" value="F:RNA binding"/>
    <property type="evidence" value="ECO:0007669"/>
    <property type="project" value="TreeGrafter"/>
</dbReference>
<dbReference type="GO" id="GO:0001682">
    <property type="term" value="P:tRNA 5'-leader removal"/>
    <property type="evidence" value="ECO:0007669"/>
    <property type="project" value="InterPro"/>
</dbReference>
<dbReference type="PANTHER" id="PTHR28256:SF1">
    <property type="entry name" value="RIBONUCLEASES P_MRP PROTEIN SUBUNIT POP7"/>
    <property type="match status" value="1"/>
</dbReference>